<dbReference type="EMBL" id="PFEN01000035">
    <property type="protein sequence ID" value="PJE69466.1"/>
    <property type="molecule type" value="Genomic_DNA"/>
</dbReference>
<reference evidence="18" key="1">
    <citation type="submission" date="2017-09" db="EMBL/GenBank/DDBJ databases">
        <title>Depth-based differentiation of microbial function through sediment-hosted aquifers and enrichment of novel symbionts in the deep terrestrial subsurface.</title>
        <authorList>
            <person name="Probst A.J."/>
            <person name="Ladd B."/>
            <person name="Jarett J.K."/>
            <person name="Geller-Mcgrath D.E."/>
            <person name="Sieber C.M.K."/>
            <person name="Emerson J.B."/>
            <person name="Anantharaman K."/>
            <person name="Thomas B.C."/>
            <person name="Malmstrom R."/>
            <person name="Stieglmeier M."/>
            <person name="Klingl A."/>
            <person name="Woyke T."/>
            <person name="Ryan C.M."/>
            <person name="Banfield J.F."/>
        </authorList>
    </citation>
    <scope>NUCLEOTIDE SEQUENCE [LARGE SCALE GENOMIC DNA]</scope>
</reference>
<dbReference type="PIRSF" id="PIRSF005669">
    <property type="entry name" value="Hist_AcTrfase_ELP3"/>
    <property type="match status" value="1"/>
</dbReference>
<dbReference type="GO" id="GO:0000049">
    <property type="term" value="F:tRNA binding"/>
    <property type="evidence" value="ECO:0007669"/>
    <property type="project" value="UniProtKB-KW"/>
</dbReference>
<dbReference type="InterPro" id="IPR007197">
    <property type="entry name" value="rSAM"/>
</dbReference>
<dbReference type="InterPro" id="IPR032432">
    <property type="entry name" value="Radical_SAM_C"/>
</dbReference>
<dbReference type="CDD" id="cd01335">
    <property type="entry name" value="Radical_SAM"/>
    <property type="match status" value="1"/>
</dbReference>
<dbReference type="SMART" id="SM00729">
    <property type="entry name" value="Elp3"/>
    <property type="match status" value="1"/>
</dbReference>
<dbReference type="SUPFAM" id="SSF102114">
    <property type="entry name" value="Radical SAM enzymes"/>
    <property type="match status" value="1"/>
</dbReference>
<evidence type="ECO:0000256" key="13">
    <source>
        <dbReference type="ARBA" id="ARBA00044771"/>
    </source>
</evidence>
<dbReference type="GO" id="GO:0046872">
    <property type="term" value="F:metal ion binding"/>
    <property type="evidence" value="ECO:0007669"/>
    <property type="project" value="UniProtKB-KW"/>
</dbReference>
<comment type="pathway">
    <text evidence="1">tRNA modification.</text>
</comment>
<evidence type="ECO:0000259" key="16">
    <source>
        <dbReference type="PROSITE" id="PS51918"/>
    </source>
</evidence>
<dbReference type="PANTHER" id="PTHR11135">
    <property type="entry name" value="HISTONE ACETYLTRANSFERASE-RELATED"/>
    <property type="match status" value="1"/>
</dbReference>
<dbReference type="GO" id="GO:0106261">
    <property type="term" value="F:tRNA uridine(34) acetyltransferase activity"/>
    <property type="evidence" value="ECO:0007669"/>
    <property type="project" value="UniProtKB-EC"/>
</dbReference>
<feature type="domain" description="Radical SAM core" evidence="16">
    <location>
        <begin position="81"/>
        <end position="356"/>
    </location>
</feature>
<evidence type="ECO:0000256" key="15">
    <source>
        <dbReference type="PIRSR" id="PIRSR005669-1"/>
    </source>
</evidence>
<protein>
    <recommendedName>
        <fullName evidence="13">tRNA carboxymethyluridine synthase</fullName>
        <ecNumber evidence="13">2.3.1.311</ecNumber>
    </recommendedName>
</protein>
<dbReference type="SFLD" id="SFLDS00029">
    <property type="entry name" value="Radical_SAM"/>
    <property type="match status" value="1"/>
</dbReference>
<comment type="similarity">
    <text evidence="2">Belongs to the ELP3 family.</text>
</comment>
<feature type="binding site" evidence="15">
    <location>
        <position position="112"/>
    </location>
    <ligand>
        <name>[4Fe-4S] cluster</name>
        <dbReference type="ChEBI" id="CHEBI:49883"/>
        <note>4Fe-4S-S-AdoMet</note>
    </ligand>
</feature>
<evidence type="ECO:0000256" key="4">
    <source>
        <dbReference type="ARBA" id="ARBA00022555"/>
    </source>
</evidence>
<dbReference type="PROSITE" id="PS51918">
    <property type="entry name" value="RADICAL_SAM"/>
    <property type="match status" value="1"/>
</dbReference>
<sequence>MKITKFYKNSAEEIIKNCVKIGVKSQDDLTKIKRKLAKEYKTPLSNNIELLKVYHKLVKSKRIKPAKRIEKLLQTRPIRSVSGIVNVSVLTSPRPKWGAGQALSCPGICIFCPIEKGLPKSYVSGEPAVERAKILKFDPYLQVKKRIEMLKNQGHLVDKVEIRVIGGSFTFYPETYKKWFLKRCFDGANPKTSKNLKEAQKINETAKQRIVGISIETRSDLINETEIRKLRELGVTLVELGVQSVFDDVLDYSKTGSTVQDIIKATELLKDAGFKVMYQIMPNLPKSSIKRDKKTFEEIFQNPDLKPDWLKIYPCMVLKETQLYKLWQEKKYKSYPDKQLISLIKYIKSICPYWIRIARIYRDIPKEKIVSGCKISNLREIINAEMKKEGTICKCIRCREVKEKFKTGEEICLFREDYEASGGKEMFLSFENKNRSKLYSFLRLRIPILKKTEDSPLLIFPVLENAAIIRELHTYGPLQPLGGPSSQLSPQHRGLGKRLIKEAEKIAEREFNLKKIAVISGVGARDYYRKLGYKLEDTYMVKSLN</sequence>
<dbReference type="InterPro" id="IPR013785">
    <property type="entry name" value="Aldolase_TIM"/>
</dbReference>
<dbReference type="SFLD" id="SFLDF00344">
    <property type="entry name" value="ELP3-like"/>
    <property type="match status" value="1"/>
</dbReference>
<dbReference type="GO" id="GO:0002926">
    <property type="term" value="P:tRNA wobble base 5-methoxycarbonylmethyl-2-thiouridinylation"/>
    <property type="evidence" value="ECO:0007669"/>
    <property type="project" value="TreeGrafter"/>
</dbReference>
<evidence type="ECO:0000256" key="14">
    <source>
        <dbReference type="ARBA" id="ARBA00047372"/>
    </source>
</evidence>
<evidence type="ECO:0000256" key="11">
    <source>
        <dbReference type="ARBA" id="ARBA00023014"/>
    </source>
</evidence>
<evidence type="ECO:0000256" key="7">
    <source>
        <dbReference type="ARBA" id="ARBA00022694"/>
    </source>
</evidence>
<evidence type="ECO:0000256" key="12">
    <source>
        <dbReference type="ARBA" id="ARBA00023315"/>
    </source>
</evidence>
<keyword evidence="4" id="KW-0820">tRNA-binding</keyword>
<evidence type="ECO:0000313" key="18">
    <source>
        <dbReference type="Proteomes" id="UP000236946"/>
    </source>
</evidence>
<dbReference type="GO" id="GO:0051539">
    <property type="term" value="F:4 iron, 4 sulfur cluster binding"/>
    <property type="evidence" value="ECO:0007669"/>
    <property type="project" value="UniProtKB-KW"/>
</dbReference>
<dbReference type="EC" id="2.3.1.311" evidence="13"/>
<keyword evidence="3" id="KW-0004">4Fe-4S</keyword>
<dbReference type="InterPro" id="IPR006638">
    <property type="entry name" value="Elp3/MiaA/NifB-like_rSAM"/>
</dbReference>
<evidence type="ECO:0000256" key="9">
    <source>
        <dbReference type="ARBA" id="ARBA00022884"/>
    </source>
</evidence>
<name>A0A2H9T144_9BACT</name>
<gene>
    <name evidence="17" type="ORF">COU98_01940</name>
</gene>
<keyword evidence="5" id="KW-0808">Transferase</keyword>
<evidence type="ECO:0000256" key="2">
    <source>
        <dbReference type="ARBA" id="ARBA00005494"/>
    </source>
</evidence>
<keyword evidence="8 15" id="KW-0479">Metal-binding</keyword>
<comment type="catalytic activity">
    <reaction evidence="14">
        <text>uridine(34) in tRNA + acetyl-CoA + S-adenosyl-L-methionine + H2O = 5-(carboxymethyl)uridine(34) in tRNA + 5'-deoxyadenosine + L-methionine + CoA + 2 H(+)</text>
        <dbReference type="Rhea" id="RHEA:61020"/>
        <dbReference type="Rhea" id="RHEA-COMP:10407"/>
        <dbReference type="Rhea" id="RHEA-COMP:11727"/>
        <dbReference type="ChEBI" id="CHEBI:15377"/>
        <dbReference type="ChEBI" id="CHEBI:15378"/>
        <dbReference type="ChEBI" id="CHEBI:17319"/>
        <dbReference type="ChEBI" id="CHEBI:57287"/>
        <dbReference type="ChEBI" id="CHEBI:57288"/>
        <dbReference type="ChEBI" id="CHEBI:57844"/>
        <dbReference type="ChEBI" id="CHEBI:59789"/>
        <dbReference type="ChEBI" id="CHEBI:65315"/>
        <dbReference type="ChEBI" id="CHEBI:74882"/>
        <dbReference type="EC" id="2.3.1.311"/>
    </reaction>
    <physiologicalReaction direction="left-to-right" evidence="14">
        <dbReference type="Rhea" id="RHEA:61021"/>
    </physiologicalReaction>
</comment>
<dbReference type="Gene3D" id="3.40.630.30">
    <property type="match status" value="1"/>
</dbReference>
<keyword evidence="12" id="KW-0012">Acyltransferase</keyword>
<dbReference type="Gene3D" id="3.20.20.70">
    <property type="entry name" value="Aldolase class I"/>
    <property type="match status" value="1"/>
</dbReference>
<organism evidence="17 18">
    <name type="scientific">Candidatus Staskawiczbacteria bacterium CG10_big_fil_rev_8_21_14_0_10_38_10</name>
    <dbReference type="NCBI Taxonomy" id="1974891"/>
    <lineage>
        <taxon>Bacteria</taxon>
        <taxon>Candidatus Staskawicziibacteriota</taxon>
    </lineage>
</organism>
<dbReference type="SFLD" id="SFLDG01086">
    <property type="entry name" value="elongater_protein-like"/>
    <property type="match status" value="1"/>
</dbReference>
<evidence type="ECO:0000256" key="5">
    <source>
        <dbReference type="ARBA" id="ARBA00022679"/>
    </source>
</evidence>
<dbReference type="InterPro" id="IPR000182">
    <property type="entry name" value="GNAT_dom"/>
</dbReference>
<dbReference type="GO" id="GO:0033588">
    <property type="term" value="C:elongator holoenzyme complex"/>
    <property type="evidence" value="ECO:0007669"/>
    <property type="project" value="TreeGrafter"/>
</dbReference>
<dbReference type="Proteomes" id="UP000236946">
    <property type="component" value="Unassembled WGS sequence"/>
</dbReference>
<keyword evidence="7" id="KW-0819">tRNA processing</keyword>
<dbReference type="PANTHER" id="PTHR11135:SF2">
    <property type="entry name" value="ELONGATOR COMPLEX PROTEIN 3"/>
    <property type="match status" value="1"/>
</dbReference>
<evidence type="ECO:0000256" key="10">
    <source>
        <dbReference type="ARBA" id="ARBA00023004"/>
    </source>
</evidence>
<evidence type="ECO:0000256" key="1">
    <source>
        <dbReference type="ARBA" id="ARBA00005217"/>
    </source>
</evidence>
<dbReference type="InterPro" id="IPR016181">
    <property type="entry name" value="Acyl_CoA_acyltransferase"/>
</dbReference>
<keyword evidence="6" id="KW-0949">S-adenosyl-L-methionine</keyword>
<dbReference type="InterPro" id="IPR034687">
    <property type="entry name" value="ELP3-like"/>
</dbReference>
<keyword evidence="9" id="KW-0694">RNA-binding</keyword>
<dbReference type="NCBIfam" id="TIGR01211">
    <property type="entry name" value="ELP3"/>
    <property type="match status" value="1"/>
</dbReference>
<evidence type="ECO:0000256" key="3">
    <source>
        <dbReference type="ARBA" id="ARBA00022485"/>
    </source>
</evidence>
<evidence type="ECO:0000313" key="17">
    <source>
        <dbReference type="EMBL" id="PJE69466.1"/>
    </source>
</evidence>
<dbReference type="Pfam" id="PF04055">
    <property type="entry name" value="Radical_SAM"/>
    <property type="match status" value="1"/>
</dbReference>
<evidence type="ECO:0000256" key="8">
    <source>
        <dbReference type="ARBA" id="ARBA00022723"/>
    </source>
</evidence>
<dbReference type="SUPFAM" id="SSF55729">
    <property type="entry name" value="Acyl-CoA N-acyltransferases (Nat)"/>
    <property type="match status" value="1"/>
</dbReference>
<dbReference type="Pfam" id="PF00583">
    <property type="entry name" value="Acetyltransf_1"/>
    <property type="match status" value="1"/>
</dbReference>
<keyword evidence="11 15" id="KW-0411">Iron-sulfur</keyword>
<evidence type="ECO:0000256" key="6">
    <source>
        <dbReference type="ARBA" id="ARBA00022691"/>
    </source>
</evidence>
<keyword evidence="10 15" id="KW-0408">Iron</keyword>
<dbReference type="AlphaFoldDB" id="A0A2H9T144"/>
<dbReference type="InterPro" id="IPR039661">
    <property type="entry name" value="ELP3"/>
</dbReference>
<dbReference type="GO" id="GO:0005737">
    <property type="term" value="C:cytoplasm"/>
    <property type="evidence" value="ECO:0007669"/>
    <property type="project" value="TreeGrafter"/>
</dbReference>
<proteinExistence type="inferred from homology"/>
<accession>A0A2H9T144</accession>
<feature type="binding site" evidence="15">
    <location>
        <position position="109"/>
    </location>
    <ligand>
        <name>[4Fe-4S] cluster</name>
        <dbReference type="ChEBI" id="CHEBI:49883"/>
        <note>4Fe-4S-S-AdoMet</note>
    </ligand>
</feature>
<comment type="cofactor">
    <cofactor evidence="15">
        <name>[4Fe-4S] cluster</name>
        <dbReference type="ChEBI" id="CHEBI:49883"/>
    </cofactor>
    <text evidence="15">Binds 1 [4Fe-4S] cluster. The cluster is coordinated with 3 cysteines and an exchangeable S-adenosyl-L-methionine.</text>
</comment>
<comment type="caution">
    <text evidence="17">The sequence shown here is derived from an EMBL/GenBank/DDBJ whole genome shotgun (WGS) entry which is preliminary data.</text>
</comment>
<dbReference type="InterPro" id="IPR058240">
    <property type="entry name" value="rSAM_sf"/>
</dbReference>
<dbReference type="Pfam" id="PF16199">
    <property type="entry name" value="Radical_SAM_C"/>
    <property type="match status" value="1"/>
</dbReference>